<accession>A0A1M6E7N9</accession>
<name>A0A1M6E7N9_9FIRM</name>
<feature type="region of interest" description="Disordered" evidence="1">
    <location>
        <begin position="1"/>
        <end position="30"/>
    </location>
</feature>
<keyword evidence="3" id="KW-1185">Reference proteome</keyword>
<sequence length="30" mass="3492">MGKDKQKNCENEANKQNNNKNKNAQNNKDE</sequence>
<evidence type="ECO:0000313" key="2">
    <source>
        <dbReference type="EMBL" id="SHI81298.1"/>
    </source>
</evidence>
<reference evidence="2 3" key="1">
    <citation type="submission" date="2016-11" db="EMBL/GenBank/DDBJ databases">
        <authorList>
            <person name="Varghese N."/>
            <person name="Submissions S."/>
        </authorList>
    </citation>
    <scope>NUCLEOTIDE SEQUENCE [LARGE SCALE GENOMIC DNA]</scope>
    <source>
        <strain evidence="2 3">DSM 19027</strain>
    </source>
</reference>
<feature type="compositionally biased region" description="Basic and acidic residues" evidence="1">
    <location>
        <begin position="1"/>
        <end position="13"/>
    </location>
</feature>
<dbReference type="AlphaFoldDB" id="A0A1M6E7N9"/>
<organism evidence="2 3">
    <name type="scientific">Thermoclostridium caenicola</name>
    <dbReference type="NCBI Taxonomy" id="659425"/>
    <lineage>
        <taxon>Bacteria</taxon>
        <taxon>Bacillati</taxon>
        <taxon>Bacillota</taxon>
        <taxon>Clostridia</taxon>
        <taxon>Eubacteriales</taxon>
        <taxon>Oscillospiraceae</taxon>
        <taxon>Thermoclostridium</taxon>
    </lineage>
</organism>
<proteinExistence type="predicted"/>
<protein>
    <submittedName>
        <fullName evidence="2">Uncharacterized protein</fullName>
    </submittedName>
</protein>
<evidence type="ECO:0000256" key="1">
    <source>
        <dbReference type="SAM" id="MobiDB-lite"/>
    </source>
</evidence>
<feature type="compositionally biased region" description="Low complexity" evidence="1">
    <location>
        <begin position="14"/>
        <end position="30"/>
    </location>
</feature>
<evidence type="ECO:0000313" key="3">
    <source>
        <dbReference type="Proteomes" id="UP000324781"/>
    </source>
</evidence>
<dbReference type="EMBL" id="FQZP01000011">
    <property type="protein sequence ID" value="SHI81298.1"/>
    <property type="molecule type" value="Genomic_DNA"/>
</dbReference>
<gene>
    <name evidence="2" type="ORF">SAMN05444373_10111</name>
</gene>
<dbReference type="Proteomes" id="UP000324781">
    <property type="component" value="Unassembled WGS sequence"/>
</dbReference>